<feature type="domain" description="Protein FecR C-terminal" evidence="2">
    <location>
        <begin position="167"/>
        <end position="230"/>
    </location>
</feature>
<dbReference type="InterPro" id="IPR032508">
    <property type="entry name" value="FecR_C"/>
</dbReference>
<protein>
    <submittedName>
        <fullName evidence="3">DUF4974 domain-containing protein</fullName>
    </submittedName>
</protein>
<keyword evidence="1" id="KW-0472">Membrane</keyword>
<dbReference type="Pfam" id="PF16344">
    <property type="entry name" value="FecR_C"/>
    <property type="match status" value="1"/>
</dbReference>
<feature type="transmembrane region" description="Helical" evidence="1">
    <location>
        <begin position="98"/>
        <end position="120"/>
    </location>
</feature>
<reference evidence="3 4" key="1">
    <citation type="submission" date="2018-08" db="EMBL/GenBank/DDBJ databases">
        <title>A genome reference for cultivated species of the human gut microbiota.</title>
        <authorList>
            <person name="Zou Y."/>
            <person name="Xue W."/>
            <person name="Luo G."/>
        </authorList>
    </citation>
    <scope>NUCLEOTIDE SEQUENCE [LARGE SCALE GENOMIC DNA]</scope>
    <source>
        <strain evidence="3 4">AF24-12</strain>
    </source>
</reference>
<comment type="caution">
    <text evidence="3">The sequence shown here is derived from an EMBL/GenBank/DDBJ whole genome shotgun (WGS) entry which is preliminary data.</text>
</comment>
<gene>
    <name evidence="3" type="ORF">DWY11_04485</name>
</gene>
<name>A0A3E5ED28_9BACT</name>
<evidence type="ECO:0000259" key="2">
    <source>
        <dbReference type="Pfam" id="PF16344"/>
    </source>
</evidence>
<evidence type="ECO:0000313" key="4">
    <source>
        <dbReference type="Proteomes" id="UP000283872"/>
    </source>
</evidence>
<keyword evidence="1" id="KW-0812">Transmembrane</keyword>
<evidence type="ECO:0000256" key="1">
    <source>
        <dbReference type="SAM" id="Phobius"/>
    </source>
</evidence>
<keyword evidence="1" id="KW-1133">Transmembrane helix</keyword>
<dbReference type="EMBL" id="QRVA01000007">
    <property type="protein sequence ID" value="RGS17315.1"/>
    <property type="molecule type" value="Genomic_DNA"/>
</dbReference>
<dbReference type="AlphaFoldDB" id="A0A3E5ED28"/>
<proteinExistence type="predicted"/>
<sequence>MSKTMTNMSKEEKRMMLFDMQEHPEKYTDEQVERLLADEEVKEFFHELAMARMAGKKANPKEVDVDEAWKEFVQAHHEDKMSIDAGKSKGAYRNRMKIAASIVGIIFLSGVALAAIHNGWLGFPASDQTADNKAATEQMATTQALTNDSLRAATAENKDSLDMKPVVFDDAELGTILAQLSGFYHVKVEYVDAGAQHIRLFFNWNKTKTLEQNLEILNAFDRIQIEYIDGTLLVK</sequence>
<dbReference type="Gene3D" id="3.55.50.30">
    <property type="match status" value="1"/>
</dbReference>
<accession>A0A3E5ED28</accession>
<evidence type="ECO:0000313" key="3">
    <source>
        <dbReference type="EMBL" id="RGS17315.1"/>
    </source>
</evidence>
<dbReference type="Proteomes" id="UP000283872">
    <property type="component" value="Unassembled WGS sequence"/>
</dbReference>
<organism evidence="3 4">
    <name type="scientific">Segatella copri</name>
    <dbReference type="NCBI Taxonomy" id="165179"/>
    <lineage>
        <taxon>Bacteria</taxon>
        <taxon>Pseudomonadati</taxon>
        <taxon>Bacteroidota</taxon>
        <taxon>Bacteroidia</taxon>
        <taxon>Bacteroidales</taxon>
        <taxon>Prevotellaceae</taxon>
        <taxon>Segatella</taxon>
    </lineage>
</organism>